<evidence type="ECO:0000313" key="3">
    <source>
        <dbReference type="Proteomes" id="UP000016536"/>
    </source>
</evidence>
<reference evidence="2 3" key="1">
    <citation type="submission" date="2013-08" db="EMBL/GenBank/DDBJ databases">
        <authorList>
            <person name="Weinstock G."/>
            <person name="Sodergren E."/>
            <person name="Wylie T."/>
            <person name="Fulton L."/>
            <person name="Fulton R."/>
            <person name="Fronick C."/>
            <person name="O'Laughlin M."/>
            <person name="Godfrey J."/>
            <person name="Miner T."/>
            <person name="Herter B."/>
            <person name="Appelbaum E."/>
            <person name="Cordes M."/>
            <person name="Lek S."/>
            <person name="Wollam A."/>
            <person name="Pepin K.H."/>
            <person name="Palsikar V.B."/>
            <person name="Mitreva M."/>
            <person name="Wilson R.K."/>
        </authorList>
    </citation>
    <scope>NUCLEOTIDE SEQUENCE [LARGE SCALE GENOMIC DNA]</scope>
    <source>
        <strain evidence="2 3">F0542</strain>
    </source>
</reference>
<feature type="transmembrane region" description="Helical" evidence="1">
    <location>
        <begin position="98"/>
        <end position="119"/>
    </location>
</feature>
<proteinExistence type="predicted"/>
<protein>
    <submittedName>
        <fullName evidence="2">Uncharacterized protein</fullName>
    </submittedName>
</protein>
<organism evidence="2 3">
    <name type="scientific">Actinomyces johnsonii F0542</name>
    <dbReference type="NCBI Taxonomy" id="1321818"/>
    <lineage>
        <taxon>Bacteria</taxon>
        <taxon>Bacillati</taxon>
        <taxon>Actinomycetota</taxon>
        <taxon>Actinomycetes</taxon>
        <taxon>Actinomycetales</taxon>
        <taxon>Actinomycetaceae</taxon>
        <taxon>Actinomyces</taxon>
    </lineage>
</organism>
<feature type="transmembrane region" description="Helical" evidence="1">
    <location>
        <begin position="139"/>
        <end position="161"/>
    </location>
</feature>
<keyword evidence="1" id="KW-0472">Membrane</keyword>
<dbReference type="PANTHER" id="PTHR30590:SF2">
    <property type="entry name" value="INNER MEMBRANE PROTEIN"/>
    <property type="match status" value="1"/>
</dbReference>
<dbReference type="HOGENOM" id="CLU_1285639_0_0_11"/>
<feature type="transmembrane region" description="Helical" evidence="1">
    <location>
        <begin position="167"/>
        <end position="193"/>
    </location>
</feature>
<feature type="transmembrane region" description="Helical" evidence="1">
    <location>
        <begin position="46"/>
        <end position="64"/>
    </location>
</feature>
<dbReference type="PANTHER" id="PTHR30590">
    <property type="entry name" value="INNER MEMBRANE PROTEIN"/>
    <property type="match status" value="1"/>
</dbReference>
<evidence type="ECO:0000313" key="2">
    <source>
        <dbReference type="EMBL" id="ERH22154.1"/>
    </source>
</evidence>
<accession>U1QJZ4</accession>
<name>U1QJZ4_9ACTO</name>
<dbReference type="EMBL" id="AWSE01000210">
    <property type="protein sequence ID" value="ERH22154.1"/>
    <property type="molecule type" value="Genomic_DNA"/>
</dbReference>
<gene>
    <name evidence="2" type="ORF">HMPREF1979_02863</name>
</gene>
<dbReference type="AlphaFoldDB" id="U1QJZ4"/>
<dbReference type="InterPro" id="IPR052529">
    <property type="entry name" value="Bact_Transport_Assoc"/>
</dbReference>
<keyword evidence="3" id="KW-1185">Reference proteome</keyword>
<dbReference type="Proteomes" id="UP000016536">
    <property type="component" value="Unassembled WGS sequence"/>
</dbReference>
<feature type="transmembrane region" description="Helical" evidence="1">
    <location>
        <begin position="6"/>
        <end position="34"/>
    </location>
</feature>
<feature type="non-terminal residue" evidence="2">
    <location>
        <position position="215"/>
    </location>
</feature>
<sequence>MRRRGAWMILFGAAHAALFSGDIIGTYGLAAVVFAGWLTRKHRKRAMAVSAVVTAATISTMYTMGSHVAAQGLTAAAVMKQGAGESATTLLSYVSGSITSWAGNSVATVLFSMVVPAMFLGARLADTDLIAHPERHRRLLTIVGLGGLGIGVAGGIGYGLWATGGTLVAWTAPLHEVTGLAGACGWLALLALYAGGPREDGRLTGLRKLASNVGR</sequence>
<comment type="caution">
    <text evidence="2">The sequence shown here is derived from an EMBL/GenBank/DDBJ whole genome shotgun (WGS) entry which is preliminary data.</text>
</comment>
<evidence type="ECO:0000256" key="1">
    <source>
        <dbReference type="SAM" id="Phobius"/>
    </source>
</evidence>
<keyword evidence="1" id="KW-0812">Transmembrane</keyword>
<keyword evidence="1" id="KW-1133">Transmembrane helix</keyword>